<dbReference type="Gene3D" id="4.10.280.10">
    <property type="entry name" value="Helix-loop-helix DNA-binding domain"/>
    <property type="match status" value="1"/>
</dbReference>
<dbReference type="GO" id="GO:0046983">
    <property type="term" value="F:protein dimerization activity"/>
    <property type="evidence" value="ECO:0007669"/>
    <property type="project" value="InterPro"/>
</dbReference>
<keyword evidence="3" id="KW-0804">Transcription</keyword>
<dbReference type="InterPro" id="IPR036638">
    <property type="entry name" value="HLH_DNA-bd_sf"/>
</dbReference>
<feature type="compositionally biased region" description="Low complexity" evidence="5">
    <location>
        <begin position="64"/>
        <end position="86"/>
    </location>
</feature>
<dbReference type="AlphaFoldDB" id="A0A2S3H948"/>
<dbReference type="EMBL" id="CM008048">
    <property type="protein sequence ID" value="PAN17653.1"/>
    <property type="molecule type" value="Genomic_DNA"/>
</dbReference>
<keyword evidence="4" id="KW-0175">Coiled coil</keyword>
<evidence type="ECO:0000256" key="5">
    <source>
        <dbReference type="SAM" id="MobiDB-lite"/>
    </source>
</evidence>
<dbReference type="Gramene" id="PAN17653">
    <property type="protein sequence ID" value="PAN17653"/>
    <property type="gene ID" value="PAHAL_3G146700"/>
</dbReference>
<feature type="coiled-coil region" evidence="4">
    <location>
        <begin position="228"/>
        <end position="255"/>
    </location>
</feature>
<evidence type="ECO:0000256" key="3">
    <source>
        <dbReference type="ARBA" id="ARBA00023163"/>
    </source>
</evidence>
<proteinExistence type="inferred from homology"/>
<reference evidence="7" key="1">
    <citation type="submission" date="2018-04" db="EMBL/GenBank/DDBJ databases">
        <title>WGS assembly of Panicum hallii.</title>
        <authorList>
            <person name="Lovell J."/>
            <person name="Jenkins J."/>
            <person name="Lowry D."/>
            <person name="Mamidi S."/>
            <person name="Sreedasyam A."/>
            <person name="Weng X."/>
            <person name="Barry K."/>
            <person name="Bonette J."/>
            <person name="Campitelli B."/>
            <person name="Daum C."/>
            <person name="Gordon S."/>
            <person name="Gould B."/>
            <person name="Lipzen A."/>
            <person name="Macqueen A."/>
            <person name="Palacio-Mejia J."/>
            <person name="Plott C."/>
            <person name="Shakirov E."/>
            <person name="Shu S."/>
            <person name="Yoshinaga Y."/>
            <person name="Zane M."/>
            <person name="Rokhsar D."/>
            <person name="Grimwood J."/>
            <person name="Schmutz J."/>
            <person name="Juenger T."/>
        </authorList>
    </citation>
    <scope>NUCLEOTIDE SEQUENCE [LARGE SCALE GENOMIC DNA]</scope>
    <source>
        <strain evidence="7">FIL2</strain>
    </source>
</reference>
<dbReference type="PANTHER" id="PTHR46665:SF8">
    <property type="entry name" value="BHLH DOMAIN-CONTAINING PROTEIN"/>
    <property type="match status" value="1"/>
</dbReference>
<name>A0A2S3H948_9POAL</name>
<keyword evidence="2" id="KW-0805">Transcription regulation</keyword>
<dbReference type="Pfam" id="PF00010">
    <property type="entry name" value="HLH"/>
    <property type="match status" value="1"/>
</dbReference>
<feature type="domain" description="BHLH" evidence="6">
    <location>
        <begin position="189"/>
        <end position="238"/>
    </location>
</feature>
<accession>A0A2S3H948</accession>
<dbReference type="InterPro" id="IPR011598">
    <property type="entry name" value="bHLH_dom"/>
</dbReference>
<feature type="region of interest" description="Disordered" evidence="5">
    <location>
        <begin position="62"/>
        <end position="92"/>
    </location>
</feature>
<dbReference type="Proteomes" id="UP000243499">
    <property type="component" value="Chromosome 3"/>
</dbReference>
<protein>
    <recommendedName>
        <fullName evidence="6">BHLH domain-containing protein</fullName>
    </recommendedName>
</protein>
<sequence>MDGCGIWSPFQSGGIGEGAASERSRGSELQQEQDLPISSLVEEQLQLEQIYLLMDMEEHGHAEAPSSLSSTFPAASFSASPDEASSLVPGSSNLDTIPNLEELITCQEARQEQARRRNGHARGAFMPYSRHLSTKKKPKPGAGAGGQRAIKAAMSALARMHKVRLAQWQRYQMEMALAAVAPPTGSICGNQLQHVLSERKRREKLNDSFKALKTVLPPAPKKDKASILIRARDYVNTLKSRLSELEERNRTLVELQHQCDDGGERDDVSDEQIEVDINRAAAGAAEETSQEFHLKIVVRSGCNAMDAVVGILECLKELGDVRLADMDTGSRGTTLALQMKTSRCDDIFLKESVIKSVKGVMQSKIDSLSFFDPSVEMGI</sequence>
<dbReference type="SUPFAM" id="SSF47459">
    <property type="entry name" value="HLH, helix-loop-helix DNA-binding domain"/>
    <property type="match status" value="1"/>
</dbReference>
<dbReference type="Pfam" id="PF23132">
    <property type="entry name" value="DUF7049"/>
    <property type="match status" value="1"/>
</dbReference>
<dbReference type="InterPro" id="IPR044658">
    <property type="entry name" value="bHLH92/bHLH041-like"/>
</dbReference>
<evidence type="ECO:0000259" key="6">
    <source>
        <dbReference type="PROSITE" id="PS50888"/>
    </source>
</evidence>
<evidence type="ECO:0000256" key="2">
    <source>
        <dbReference type="ARBA" id="ARBA00023015"/>
    </source>
</evidence>
<dbReference type="SMART" id="SM00353">
    <property type="entry name" value="HLH"/>
    <property type="match status" value="1"/>
</dbReference>
<dbReference type="CDD" id="cd11393">
    <property type="entry name" value="bHLH_AtbHLH_like"/>
    <property type="match status" value="1"/>
</dbReference>
<dbReference type="PANTHER" id="PTHR46665">
    <property type="entry name" value="TRANSCRIPTION FACTOR BHLH041-RELATED-RELATED"/>
    <property type="match status" value="1"/>
</dbReference>
<organism evidence="7">
    <name type="scientific">Panicum hallii</name>
    <dbReference type="NCBI Taxonomy" id="206008"/>
    <lineage>
        <taxon>Eukaryota</taxon>
        <taxon>Viridiplantae</taxon>
        <taxon>Streptophyta</taxon>
        <taxon>Embryophyta</taxon>
        <taxon>Tracheophyta</taxon>
        <taxon>Spermatophyta</taxon>
        <taxon>Magnoliopsida</taxon>
        <taxon>Liliopsida</taxon>
        <taxon>Poales</taxon>
        <taxon>Poaceae</taxon>
        <taxon>PACMAD clade</taxon>
        <taxon>Panicoideae</taxon>
        <taxon>Panicodae</taxon>
        <taxon>Paniceae</taxon>
        <taxon>Panicinae</taxon>
        <taxon>Panicum</taxon>
        <taxon>Panicum sect. Panicum</taxon>
    </lineage>
</organism>
<gene>
    <name evidence="7" type="ORF">PAHAL_3G146700</name>
</gene>
<evidence type="ECO:0000256" key="1">
    <source>
        <dbReference type="ARBA" id="ARBA00005510"/>
    </source>
</evidence>
<dbReference type="PROSITE" id="PS50888">
    <property type="entry name" value="BHLH"/>
    <property type="match status" value="1"/>
</dbReference>
<feature type="region of interest" description="Disordered" evidence="5">
    <location>
        <begin position="1"/>
        <end position="36"/>
    </location>
</feature>
<dbReference type="InterPro" id="IPR055477">
    <property type="entry name" value="DUF7049"/>
</dbReference>
<evidence type="ECO:0000313" key="7">
    <source>
        <dbReference type="EMBL" id="PAN17653.1"/>
    </source>
</evidence>
<comment type="similarity">
    <text evidence="1">Belongs to the bHLH protein family.</text>
</comment>
<evidence type="ECO:0000256" key="4">
    <source>
        <dbReference type="SAM" id="Coils"/>
    </source>
</evidence>
<dbReference type="InterPro" id="IPR045239">
    <property type="entry name" value="bHLH95_bHLH"/>
</dbReference>